<feature type="coiled-coil region" evidence="1">
    <location>
        <begin position="1639"/>
        <end position="1667"/>
    </location>
</feature>
<feature type="transmembrane region" description="Helical" evidence="3">
    <location>
        <begin position="74"/>
        <end position="96"/>
    </location>
</feature>
<feature type="compositionally biased region" description="Acidic residues" evidence="2">
    <location>
        <begin position="1922"/>
        <end position="1941"/>
    </location>
</feature>
<feature type="compositionally biased region" description="Basic and acidic residues" evidence="2">
    <location>
        <begin position="300"/>
        <end position="309"/>
    </location>
</feature>
<feature type="compositionally biased region" description="Basic and acidic residues" evidence="2">
    <location>
        <begin position="382"/>
        <end position="393"/>
    </location>
</feature>
<sequence length="1989" mass="221894">MRDNEDTAEGRRFLFPKQTDWSRINFTFLVFVLGIKTVFCILLFIYNHVLLFFIFFMSTVISLYALVVNTFKALTLYIVILTSILTSIFLSLFNIIHVEYIASVFKEVFLSSVLYSVLPLFILELFVAIIYTCLKRRRRGYIEKRLRELKIIIDGGRNREKGEKLLSLQIDLEKNELNTYDKTYKYYLTNYKNKKYICIEKKTDYSSEEEGEEDRSAHHIGNDYIDYNAISSNCSTLKNQQRGSGRKIFQEEKNAYKKGPPKSDSLSYYHVSEDLSFIHSGIKKYAKRSEKSSAKRKKSGRNDQAEGDTHNAGSFAHSYGSQRHIASPLTKGRKRQWSNDKHSVTDEGCTNLVNNDKEDDAEGTATFSHQSPSQTQLLTQQVERRSSKTKPDSWTETLPNGTPDQGENSKKGSAEFIQNSFSLENYEEVNYIIENFIEKNKEEAPPSGDLALGEVERVEQQNGADETAQEMDELDVESKGMQMDGSPQDGSPQDETPLGAFDPTPLPNVENHAEEANVQSDEEKGDHLFSHMTSQVEEELIKIMASQSSDHEGETYAKCTAEEKDSGECADIEEHHDDILAKLEEQQNNQGDELHSTASEMEANQKSQSGAGEVEPNDMPNSVGNPLICVYPNMEEETKQVGGTNQQELLMGEQYDNFKSAEVGAGENSPSEETPVSSPTNKTGEHTGKVTATHDGEACLEEQLQLEGEMKEQRGEQSGKLNQSEQSNQPQEQWDELPIELPSDLPVEPPSGEPSQLHIEQRAALPSPPASSVPHGEEEKHDGDGGNEDSHSENTSEWKKTHEGETQVRNFPCTNFEQTNLLRSANYEVGTKEWIKLEKKDIELLKQSVNIDSIEHIPIDDFYTKNMKERGANLFSYSIHSSNVSEFLKIGVDQKPCASWGAQQEESLTSSEDICKKVNFEKLEINKNGYVTLFEDAVIPLGGLNDEEKATEWMNRQPVGAFHLDSNIMGLPHESSHVEGANQPEEDSHQKCSEQEGLDNGKEKESNEKNPHPLAQLHISNAFSSNFYTTDHGQYSNYEEVIKDNSNIAEAFLNSGMHGEKSEMGRSNISDELPPSSFHNERDNLILNYSSCNDDTQSVPNSSLILVKGEHSTKELESSTNIFHRGIHSNSGNANEPPNCVDDKDTNEKQNDTHNSGSNDLCETTSIFKQRKSFFENLKKDKSLSSYPAKMPLSNERNALRRRSGRSEGEASRMVSGRSEGEVSRMVSGRSEGEASRMVSGRSEGEILNSNSSINQHKKGNPPVEESNVSSSTPDGEDYQENAEPPVEKFAKLKKAKNIKDNFYIINDKLKSSGKEKKDTSVMGMSPDGQLTPSNNLAGRSTFDRPKQIEENEMEDAKMIDQMEGEKIIDQMEDAKMIDQMANPESKQKITQHFVIYDQSDLATPRTKLDEGAPTMGETQNLEKKKKFEGTPPNTVITLNNCSINSTAGVPIKDGQKNIFTSATQLSKDTFIKLGNAETVIQGEKTEGSYHKGSLLGQVKEVPTFGSSEEPCFQHRKKKYTELKKKTTPMGSNPLSDAALGEDTNSKLSAFADMSSDDTKEVLPSERMQSEHLSIEAMNSGAIPHSGGLLPPADKSLLIGSTQMEKLKDDFLNMNSCDSSAMYRDFMDAMNLEGRVEEVVVKEVEVKEEEMEEEEVKEEEVKDAEVEEVIVEEAEEAEADEVPELVEIISEQMEATSKSGEAPPEQAGNNPPHGTSHSAEEEADAETEEGSKPSGPNGAALESEDIHVPDDLSTQKAHLEMEKTNAMENNNPTCDVSSEVHADKHEADKANTPSDHLEEDQSPDTATDVKEIYTNGMLTENGADEQPFSDDKGEGEEKPNEELTAKATLQEELTTKENFEGGETEPSYPHEEDTPLGDEAIYEGNEIPPLEKKKEDTTSSPTEQALDNLENVIDPPIVEVSIGDDEPKEELPPDEENSGDETVDHNNHMDASEKAKEGPGEGQTASKLNQEKAKNYRNKKNNKRRNKRR</sequence>
<feature type="compositionally biased region" description="Basic and acidic residues" evidence="2">
    <location>
        <begin position="986"/>
        <end position="1011"/>
    </location>
</feature>
<organism evidence="4 5">
    <name type="scientific">Plasmodium vivax</name>
    <name type="common">malaria parasite P. vivax</name>
    <dbReference type="NCBI Taxonomy" id="5855"/>
    <lineage>
        <taxon>Eukaryota</taxon>
        <taxon>Sar</taxon>
        <taxon>Alveolata</taxon>
        <taxon>Apicomplexa</taxon>
        <taxon>Aconoidasida</taxon>
        <taxon>Haemosporida</taxon>
        <taxon>Plasmodiidae</taxon>
        <taxon>Plasmodium</taxon>
        <taxon>Plasmodium (Plasmodium)</taxon>
    </lineage>
</organism>
<feature type="compositionally biased region" description="Polar residues" evidence="2">
    <location>
        <begin position="1125"/>
        <end position="1136"/>
    </location>
</feature>
<dbReference type="VEuPathDB" id="PlasmoDB:PVPAM_010017400"/>
<feature type="compositionally biased region" description="Low complexity" evidence="2">
    <location>
        <begin position="722"/>
        <end position="732"/>
    </location>
</feature>
<feature type="compositionally biased region" description="Basic and acidic residues" evidence="2">
    <location>
        <begin position="1778"/>
        <end position="1789"/>
    </location>
</feature>
<reference evidence="4 5" key="1">
    <citation type="submission" date="2016-07" db="EMBL/GenBank/DDBJ databases">
        <authorList>
            <consortium name="Pathogen Informatics"/>
        </authorList>
    </citation>
    <scope>NUCLEOTIDE SEQUENCE [LARGE SCALE GENOMIC DNA]</scope>
</reference>
<evidence type="ECO:0000256" key="1">
    <source>
        <dbReference type="SAM" id="Coils"/>
    </source>
</evidence>
<evidence type="ECO:0000256" key="2">
    <source>
        <dbReference type="SAM" id="MobiDB-lite"/>
    </source>
</evidence>
<keyword evidence="3" id="KW-0472">Membrane</keyword>
<feature type="transmembrane region" description="Helical" evidence="3">
    <location>
        <begin position="108"/>
        <end position="134"/>
    </location>
</feature>
<feature type="region of interest" description="Disordered" evidence="2">
    <location>
        <begin position="653"/>
        <end position="811"/>
    </location>
</feature>
<feature type="region of interest" description="Disordered" evidence="2">
    <location>
        <begin position="970"/>
        <end position="1011"/>
    </location>
</feature>
<feature type="compositionally biased region" description="Low complexity" evidence="2">
    <location>
        <begin position="667"/>
        <end position="681"/>
    </location>
</feature>
<feature type="compositionally biased region" description="Basic and acidic residues" evidence="2">
    <location>
        <begin position="775"/>
        <end position="806"/>
    </location>
</feature>
<feature type="region of interest" description="Disordered" evidence="2">
    <location>
        <begin position="1315"/>
        <end position="1342"/>
    </location>
</feature>
<feature type="compositionally biased region" description="Polar residues" evidence="2">
    <location>
        <begin position="1707"/>
        <end position="1717"/>
    </location>
</feature>
<dbReference type="VEuPathDB" id="PlasmoDB:PVP01_0104500"/>
<feature type="region of interest" description="Disordered" evidence="2">
    <location>
        <begin position="582"/>
        <end position="625"/>
    </location>
</feature>
<feature type="region of interest" description="Disordered" evidence="2">
    <location>
        <begin position="458"/>
        <end position="509"/>
    </location>
</feature>
<gene>
    <name evidence="4" type="ORF">PVC01_010006900</name>
</gene>
<feature type="compositionally biased region" description="Basic and acidic residues" evidence="2">
    <location>
        <begin position="1829"/>
        <end position="1844"/>
    </location>
</feature>
<name>A0A1G4H637_PLAVI</name>
<feature type="region of interest" description="Disordered" evidence="2">
    <location>
        <begin position="1691"/>
        <end position="1989"/>
    </location>
</feature>
<dbReference type="VEuPathDB" id="PlasmoDB:PVX_087755"/>
<dbReference type="EMBL" id="LT615256">
    <property type="protein sequence ID" value="SCO70351.1"/>
    <property type="molecule type" value="Genomic_DNA"/>
</dbReference>
<feature type="transmembrane region" description="Helical" evidence="3">
    <location>
        <begin position="21"/>
        <end position="44"/>
    </location>
</feature>
<evidence type="ECO:0000313" key="5">
    <source>
        <dbReference type="Proteomes" id="UP000305196"/>
    </source>
</evidence>
<evidence type="ECO:0000313" key="4">
    <source>
        <dbReference type="EMBL" id="SCO70351.1"/>
    </source>
</evidence>
<feature type="compositionally biased region" description="Polar residues" evidence="2">
    <location>
        <begin position="394"/>
        <end position="406"/>
    </location>
</feature>
<feature type="compositionally biased region" description="Polar residues" evidence="2">
    <location>
        <begin position="1329"/>
        <end position="1339"/>
    </location>
</feature>
<accession>A0A1G4H637</accession>
<feature type="compositionally biased region" description="Polar residues" evidence="2">
    <location>
        <begin position="586"/>
        <end position="610"/>
    </location>
</feature>
<feature type="compositionally biased region" description="Basic and acidic residues" evidence="2">
    <location>
        <begin position="1141"/>
        <end position="1152"/>
    </location>
</feature>
<feature type="compositionally biased region" description="Low complexity" evidence="2">
    <location>
        <begin position="370"/>
        <end position="381"/>
    </location>
</feature>
<feature type="compositionally biased region" description="Basic and acidic residues" evidence="2">
    <location>
        <begin position="708"/>
        <end position="717"/>
    </location>
</feature>
<dbReference type="Proteomes" id="UP000305196">
    <property type="component" value="Chromosome 1"/>
</dbReference>
<proteinExistence type="predicted"/>
<keyword evidence="1" id="KW-0175">Coiled coil</keyword>
<feature type="transmembrane region" description="Helical" evidence="3">
    <location>
        <begin position="50"/>
        <end position="67"/>
    </location>
</feature>
<feature type="compositionally biased region" description="Basic and acidic residues" evidence="2">
    <location>
        <begin position="683"/>
        <end position="697"/>
    </location>
</feature>
<feature type="region of interest" description="Disordered" evidence="2">
    <location>
        <begin position="1125"/>
        <end position="1161"/>
    </location>
</feature>
<feature type="compositionally biased region" description="Basic residues" evidence="2">
    <location>
        <begin position="1975"/>
        <end position="1989"/>
    </location>
</feature>
<evidence type="ECO:0000256" key="3">
    <source>
        <dbReference type="SAM" id="Phobius"/>
    </source>
</evidence>
<keyword evidence="3" id="KW-1133">Transmembrane helix</keyword>
<keyword evidence="3" id="KW-0812">Transmembrane</keyword>
<feature type="compositionally biased region" description="Basic and acidic residues" evidence="2">
    <location>
        <begin position="1942"/>
        <end position="1959"/>
    </location>
</feature>
<feature type="region of interest" description="Disordered" evidence="2">
    <location>
        <begin position="286"/>
        <end position="411"/>
    </location>
</feature>
<feature type="compositionally biased region" description="Polar residues" evidence="2">
    <location>
        <begin position="1766"/>
        <end position="1776"/>
    </location>
</feature>
<protein>
    <submittedName>
        <fullName evidence="4">Uncharacterized protein</fullName>
    </submittedName>
</protein>
<feature type="region of interest" description="Disordered" evidence="2">
    <location>
        <begin position="1185"/>
        <end position="1283"/>
    </location>
</feature>
<dbReference type="VEuPathDB" id="PlasmoDB:PVW1_010008600"/>